<organism evidence="2 3">
    <name type="scientific">Perkinsus olseni</name>
    <name type="common">Perkinsus atlanticus</name>
    <dbReference type="NCBI Taxonomy" id="32597"/>
    <lineage>
        <taxon>Eukaryota</taxon>
        <taxon>Sar</taxon>
        <taxon>Alveolata</taxon>
        <taxon>Perkinsozoa</taxon>
        <taxon>Perkinsea</taxon>
        <taxon>Perkinsida</taxon>
        <taxon>Perkinsidae</taxon>
        <taxon>Perkinsus</taxon>
    </lineage>
</organism>
<evidence type="ECO:0000256" key="1">
    <source>
        <dbReference type="SAM" id="MobiDB-lite"/>
    </source>
</evidence>
<feature type="region of interest" description="Disordered" evidence="1">
    <location>
        <begin position="1"/>
        <end position="37"/>
    </location>
</feature>
<evidence type="ECO:0000313" key="3">
    <source>
        <dbReference type="Proteomes" id="UP000570595"/>
    </source>
</evidence>
<reference evidence="2 3" key="1">
    <citation type="submission" date="2020-04" db="EMBL/GenBank/DDBJ databases">
        <title>Perkinsus olseni comparative genomics.</title>
        <authorList>
            <person name="Bogema D.R."/>
        </authorList>
    </citation>
    <scope>NUCLEOTIDE SEQUENCE [LARGE SCALE GENOMIC DNA]</scope>
    <source>
        <strain evidence="2">ATCC PRA-179</strain>
    </source>
</reference>
<feature type="region of interest" description="Disordered" evidence="1">
    <location>
        <begin position="100"/>
        <end position="120"/>
    </location>
</feature>
<name>A0A7J6LIP6_PEROL</name>
<accession>A0A7J6LIP6</accession>
<feature type="compositionally biased region" description="Polar residues" evidence="1">
    <location>
        <begin position="111"/>
        <end position="120"/>
    </location>
</feature>
<dbReference type="InterPro" id="IPR046342">
    <property type="entry name" value="CBS_dom_sf"/>
</dbReference>
<feature type="compositionally biased region" description="Basic and acidic residues" evidence="1">
    <location>
        <begin position="1"/>
        <end position="10"/>
    </location>
</feature>
<proteinExistence type="predicted"/>
<dbReference type="SUPFAM" id="SSF54631">
    <property type="entry name" value="CBS-domain pair"/>
    <property type="match status" value="1"/>
</dbReference>
<feature type="compositionally biased region" description="Low complexity" evidence="1">
    <location>
        <begin position="570"/>
        <end position="586"/>
    </location>
</feature>
<dbReference type="OrthoDB" id="423611at2759"/>
<comment type="caution">
    <text evidence="2">The sequence shown here is derived from an EMBL/GenBank/DDBJ whole genome shotgun (WGS) entry which is preliminary data.</text>
</comment>
<gene>
    <name evidence="2" type="ORF">FOZ61_004976</name>
</gene>
<feature type="compositionally biased region" description="Polar residues" evidence="1">
    <location>
        <begin position="535"/>
        <end position="546"/>
    </location>
</feature>
<protein>
    <submittedName>
        <fullName evidence="2">Uncharacterized protein</fullName>
    </submittedName>
</protein>
<dbReference type="EMBL" id="JABAHT010000280">
    <property type="protein sequence ID" value="KAF4659152.1"/>
    <property type="molecule type" value="Genomic_DNA"/>
</dbReference>
<feature type="region of interest" description="Disordered" evidence="1">
    <location>
        <begin position="195"/>
        <end position="230"/>
    </location>
</feature>
<dbReference type="Proteomes" id="UP000570595">
    <property type="component" value="Unassembled WGS sequence"/>
</dbReference>
<evidence type="ECO:0000313" key="2">
    <source>
        <dbReference type="EMBL" id="KAF4659152.1"/>
    </source>
</evidence>
<dbReference type="AlphaFoldDB" id="A0A7J6LIP6"/>
<sequence>MSSTSTRDDGDPPVIPPTAFGALHRPGPLLEPSSPPAAIQHTINEAPVEDPLDTFLDFMASLTVYEAIPDRSLTACVTDDIPMGQACVLLLSGLTGEYEQRRDEATPPTAQPSSTMTGTQVGPLRRVRVLRRKRPPPPPSAVAAAAAAVVTIPGCQLPNETYFSDDTPGDIRADFDYNTECMAPQVNEVAYDSLANNNSNNNNNSGLPTPLQVDQTRSCETPPTTDGEGFPVATGTTWLTALDLFQYTLWCYHNRDQASESITVDQWVARRTLQPREVPILRLDQDASVLQAVSLIIATPGAHSLLLSGETESKTEVEMFAEITLTQIMAYVAIHCKGPYLAPVFDLPVQDYSALSRGYVVTVDADKHTLADVMELICTCQRQILPVLKEGQYVGSFTLTSVNQLITESVNYMYTGSEYSVLGHSISLDMRAGDALELTKRYVRMTKAAELRRKRQAGITVPDLDEEDEDVNGDIAPVYLSTDFPVSLKNILRSMLLGSESHSMVIVDPNTRSVLAVIDAYDLWKFLVQGRAPSTSVSSPLQQVHQSPVGPEEEEFGDGLLDMLQGEVGGLEQQQQRQQQQEAPLH</sequence>
<feature type="region of interest" description="Disordered" evidence="1">
    <location>
        <begin position="535"/>
        <end position="586"/>
    </location>
</feature>
<feature type="compositionally biased region" description="Low complexity" evidence="1">
    <location>
        <begin position="196"/>
        <end position="205"/>
    </location>
</feature>
<feature type="compositionally biased region" description="Polar residues" evidence="1">
    <location>
        <begin position="212"/>
        <end position="224"/>
    </location>
</feature>